<protein>
    <submittedName>
        <fullName evidence="2">Uncharacterized protein</fullName>
    </submittedName>
</protein>
<dbReference type="EMBL" id="JAAGAX010000010">
    <property type="protein sequence ID" value="KAF2302368.1"/>
    <property type="molecule type" value="Genomic_DNA"/>
</dbReference>
<evidence type="ECO:0000256" key="1">
    <source>
        <dbReference type="SAM" id="MobiDB-lite"/>
    </source>
</evidence>
<proteinExistence type="predicted"/>
<evidence type="ECO:0000313" key="3">
    <source>
        <dbReference type="Proteomes" id="UP000467840"/>
    </source>
</evidence>
<feature type="region of interest" description="Disordered" evidence="1">
    <location>
        <begin position="56"/>
        <end position="171"/>
    </location>
</feature>
<sequence>MPPFKALSLSIYNISSTPLPSRKRKPLDPIVHCNNGIESELAFLVCIFPSRHYHEKAPAPEKSHHHHAHEKASQPPKKAPTPLPGKVPPVHYSVPSKAPSPIEHTNYSHYHQHAPKKAPTPAPEKSHHAPEKAPQPPRKALAPLQGKVPPVHYPIPSKAPSPVEHTNYSHN</sequence>
<dbReference type="Proteomes" id="UP000467840">
    <property type="component" value="Chromosome 4"/>
</dbReference>
<keyword evidence="3" id="KW-1185">Reference proteome</keyword>
<dbReference type="AlphaFoldDB" id="A0A6A6LQ32"/>
<gene>
    <name evidence="2" type="ORF">GH714_034977</name>
</gene>
<accession>A0A6A6LQ32</accession>
<comment type="caution">
    <text evidence="2">The sequence shown here is derived from an EMBL/GenBank/DDBJ whole genome shotgun (WGS) entry which is preliminary data.</text>
</comment>
<feature type="compositionally biased region" description="Pro residues" evidence="1">
    <location>
        <begin position="77"/>
        <end position="87"/>
    </location>
</feature>
<reference evidence="2 3" key="1">
    <citation type="journal article" date="2020" name="Mol. Plant">
        <title>The Chromosome-Based Rubber Tree Genome Provides New Insights into Spurge Genome Evolution and Rubber Biosynthesis.</title>
        <authorList>
            <person name="Liu J."/>
            <person name="Shi C."/>
            <person name="Shi C.C."/>
            <person name="Li W."/>
            <person name="Zhang Q.J."/>
            <person name="Zhang Y."/>
            <person name="Li K."/>
            <person name="Lu H.F."/>
            <person name="Shi C."/>
            <person name="Zhu S.T."/>
            <person name="Xiao Z.Y."/>
            <person name="Nan H."/>
            <person name="Yue Y."/>
            <person name="Zhu X.G."/>
            <person name="Wu Y."/>
            <person name="Hong X.N."/>
            <person name="Fan G.Y."/>
            <person name="Tong Y."/>
            <person name="Zhang D."/>
            <person name="Mao C.L."/>
            <person name="Liu Y.L."/>
            <person name="Hao S.J."/>
            <person name="Liu W.Q."/>
            <person name="Lv M.Q."/>
            <person name="Zhang H.B."/>
            <person name="Liu Y."/>
            <person name="Hu-Tang G.R."/>
            <person name="Wang J.P."/>
            <person name="Wang J.H."/>
            <person name="Sun Y.H."/>
            <person name="Ni S.B."/>
            <person name="Chen W.B."/>
            <person name="Zhang X.C."/>
            <person name="Jiao Y.N."/>
            <person name="Eichler E.E."/>
            <person name="Li G.H."/>
            <person name="Liu X."/>
            <person name="Gao L.Z."/>
        </authorList>
    </citation>
    <scope>NUCLEOTIDE SEQUENCE [LARGE SCALE GENOMIC DNA]</scope>
    <source>
        <strain evidence="3">cv. GT1</strain>
        <tissue evidence="2">Leaf</tissue>
    </source>
</reference>
<evidence type="ECO:0000313" key="2">
    <source>
        <dbReference type="EMBL" id="KAF2302368.1"/>
    </source>
</evidence>
<name>A0A6A6LQ32_HEVBR</name>
<organism evidence="2 3">
    <name type="scientific">Hevea brasiliensis</name>
    <name type="common">Para rubber tree</name>
    <name type="synonym">Siphonia brasiliensis</name>
    <dbReference type="NCBI Taxonomy" id="3981"/>
    <lineage>
        <taxon>Eukaryota</taxon>
        <taxon>Viridiplantae</taxon>
        <taxon>Streptophyta</taxon>
        <taxon>Embryophyta</taxon>
        <taxon>Tracheophyta</taxon>
        <taxon>Spermatophyta</taxon>
        <taxon>Magnoliopsida</taxon>
        <taxon>eudicotyledons</taxon>
        <taxon>Gunneridae</taxon>
        <taxon>Pentapetalae</taxon>
        <taxon>rosids</taxon>
        <taxon>fabids</taxon>
        <taxon>Malpighiales</taxon>
        <taxon>Euphorbiaceae</taxon>
        <taxon>Crotonoideae</taxon>
        <taxon>Micrandreae</taxon>
        <taxon>Hevea</taxon>
    </lineage>
</organism>